<dbReference type="GO" id="GO:0016491">
    <property type="term" value="F:oxidoreductase activity"/>
    <property type="evidence" value="ECO:0007669"/>
    <property type="project" value="InterPro"/>
</dbReference>
<dbReference type="SMART" id="SM01008">
    <property type="entry name" value="Ald_Xan_dh_C"/>
    <property type="match status" value="1"/>
</dbReference>
<dbReference type="InterPro" id="IPR052516">
    <property type="entry name" value="N-heterocyclic_Hydroxylase"/>
</dbReference>
<dbReference type="Pfam" id="PF02738">
    <property type="entry name" value="MoCoBD_1"/>
    <property type="match status" value="1"/>
</dbReference>
<comment type="caution">
    <text evidence="3">The sequence shown here is derived from an EMBL/GenBank/DDBJ whole genome shotgun (WGS) entry which is preliminary data.</text>
</comment>
<keyword evidence="1" id="KW-0472">Membrane</keyword>
<dbReference type="SUPFAM" id="SSF56003">
    <property type="entry name" value="Molybdenum cofactor-binding domain"/>
    <property type="match status" value="2"/>
</dbReference>
<evidence type="ECO:0000313" key="3">
    <source>
        <dbReference type="EMBL" id="KGM35277.1"/>
    </source>
</evidence>
<evidence type="ECO:0000259" key="2">
    <source>
        <dbReference type="SMART" id="SM01008"/>
    </source>
</evidence>
<dbReference type="AlphaFoldDB" id="A0A0A0DE53"/>
<dbReference type="InterPro" id="IPR046867">
    <property type="entry name" value="AldOxase/xan_DH_MoCoBD2"/>
</dbReference>
<dbReference type="RefSeq" id="WP_034832701.1">
    <property type="nucleotide sequence ID" value="NZ_JANX01000037.1"/>
</dbReference>
<dbReference type="Gene3D" id="3.30.365.10">
    <property type="entry name" value="Aldehyde oxidase/xanthine dehydrogenase, molybdopterin binding domain"/>
    <property type="match status" value="4"/>
</dbReference>
<dbReference type="InterPro" id="IPR006311">
    <property type="entry name" value="TAT_signal"/>
</dbReference>
<proteinExistence type="predicted"/>
<dbReference type="PANTHER" id="PTHR47495:SF2">
    <property type="entry name" value="ALDEHYDE DEHYDROGENASE"/>
    <property type="match status" value="1"/>
</dbReference>
<feature type="transmembrane region" description="Helical" evidence="1">
    <location>
        <begin position="12"/>
        <end position="30"/>
    </location>
</feature>
<feature type="domain" description="Aldehyde oxidase/xanthine dehydrogenase a/b hammerhead" evidence="2">
    <location>
        <begin position="211"/>
        <end position="289"/>
    </location>
</feature>
<dbReference type="Proteomes" id="UP000029995">
    <property type="component" value="Unassembled WGS sequence"/>
</dbReference>
<evidence type="ECO:0000313" key="4">
    <source>
        <dbReference type="Proteomes" id="UP000029995"/>
    </source>
</evidence>
<keyword evidence="1" id="KW-1133">Transmembrane helix</keyword>
<dbReference type="PROSITE" id="PS51318">
    <property type="entry name" value="TAT"/>
    <property type="match status" value="1"/>
</dbReference>
<dbReference type="EMBL" id="JANX01000037">
    <property type="protein sequence ID" value="KGM35277.1"/>
    <property type="molecule type" value="Genomic_DNA"/>
</dbReference>
<gene>
    <name evidence="3" type="ORF">P409_05415</name>
</gene>
<dbReference type="Gene3D" id="3.90.1170.50">
    <property type="entry name" value="Aldehyde oxidase/xanthine dehydrogenase, a/b hammerhead"/>
    <property type="match status" value="1"/>
</dbReference>
<name>A0A0A0DE53_9PROT</name>
<dbReference type="InterPro" id="IPR037165">
    <property type="entry name" value="AldOxase/xan_DH_Mopterin-bd_sf"/>
</dbReference>
<dbReference type="OrthoDB" id="9767994at2"/>
<keyword evidence="1" id="KW-0812">Transmembrane</keyword>
<dbReference type="PANTHER" id="PTHR47495">
    <property type="entry name" value="ALDEHYDE DEHYDROGENASE"/>
    <property type="match status" value="1"/>
</dbReference>
<reference evidence="3 4" key="1">
    <citation type="submission" date="2014-01" db="EMBL/GenBank/DDBJ databases">
        <title>Genome sequence determination for a cystic fibrosis isolate, Inquilinus limosus.</title>
        <authorList>
            <person name="Pino M."/>
            <person name="Di Conza J."/>
            <person name="Gutkind G."/>
        </authorList>
    </citation>
    <scope>NUCLEOTIDE SEQUENCE [LARGE SCALE GENOMIC DNA]</scope>
    <source>
        <strain evidence="3 4">MP06</strain>
    </source>
</reference>
<dbReference type="Pfam" id="PF20256">
    <property type="entry name" value="MoCoBD_2"/>
    <property type="match status" value="2"/>
</dbReference>
<dbReference type="InterPro" id="IPR008274">
    <property type="entry name" value="AldOxase/xan_DH_MoCoBD1"/>
</dbReference>
<organism evidence="3 4">
    <name type="scientific">Inquilinus limosus MP06</name>
    <dbReference type="NCBI Taxonomy" id="1398085"/>
    <lineage>
        <taxon>Bacteria</taxon>
        <taxon>Pseudomonadati</taxon>
        <taxon>Pseudomonadota</taxon>
        <taxon>Alphaproteobacteria</taxon>
        <taxon>Rhodospirillales</taxon>
        <taxon>Rhodospirillaceae</taxon>
        <taxon>Inquilinus</taxon>
    </lineage>
</organism>
<dbReference type="InterPro" id="IPR000674">
    <property type="entry name" value="Ald_Oxase/Xan_DH_a/b"/>
</dbReference>
<dbReference type="PIRSF" id="PIRSF036389">
    <property type="entry name" value="IOR_B"/>
    <property type="match status" value="1"/>
</dbReference>
<protein>
    <submittedName>
        <fullName evidence="3">Aldehyde dehydrogenase</fullName>
    </submittedName>
</protein>
<accession>A0A0A0DE53</accession>
<evidence type="ECO:0000256" key="1">
    <source>
        <dbReference type="SAM" id="Phobius"/>
    </source>
</evidence>
<sequence length="719" mass="75740">MPDGSRTLGRRGFLKVGAAVGGGLALTVALPPSLRPALAGATSGFAPNAFIRIDRQGLVTLVMPMAEMGQGTYTAHAMLLAEELEVGLDQVRLEHSPPDDALYANPMLHVQTTGLSSSVRAFWTPLRQAGAAARMLLVTAAAKQWGVDPSTLKAQLGQVTDGKRSLGYGELADAAAQLPAPDPKTIALKAPKDFTLVGTPAKRLDTPAKVNGTAQYGIDVRLPGLKVAAIAISPVRGGTPKSVDEAAAMAVKGVHQVVRTDEAVAVVADHMGAARKGLEAAAIQWDDGPNAAVSSADIVRALEADSATKPGVVARHDGDPDKALAGAAQRLDAVYQLPFLAHAAMEPMNCTVHVRKDGCEIWVGTQAPTLTQALVAGLLGLPKEKVQVHNHLIGGGFGRRLEADGTLTAVKVAQQVDGPVKVVWSREEDIQHDLYRPYYYDRVSAGLDADGRPVAWTHRIAGSSVVARYIPPLFKDGYDFDAVECAAQPPYAFDTIHVDYVRVEPPGVVTAFWRGVGPVHNVFVVESFIDELAAAARRDPVAYRKALLGHNPRALAVLTLAAEKAGWGSPLPKGQGRGISVQFAFGSYLSQVAEVEVAADGSVRVRRIVCAVDCGLVVNPDTVEAQVQGGTLFGLTAALHGAITFKDGRVEQANFDTYLPMRIDEVPVMEVHLVRSAEAPGGLGEAATAIVSPAVTNAIFAATGKRIRTLPIDPELLKA</sequence>
<dbReference type="InterPro" id="IPR012368">
    <property type="entry name" value="OxRdtase_Mopterin-bd_su_IorB"/>
</dbReference>